<dbReference type="InterPro" id="IPR013154">
    <property type="entry name" value="ADH-like_N"/>
</dbReference>
<dbReference type="Proteomes" id="UP000812966">
    <property type="component" value="Unassembled WGS sequence"/>
</dbReference>
<dbReference type="Pfam" id="PF08240">
    <property type="entry name" value="ADH_N"/>
    <property type="match status" value="1"/>
</dbReference>
<dbReference type="SUPFAM" id="SSF50129">
    <property type="entry name" value="GroES-like"/>
    <property type="match status" value="1"/>
</dbReference>
<dbReference type="EMBL" id="JABELV010000121">
    <property type="protein sequence ID" value="KAG7530334.1"/>
    <property type="molecule type" value="Genomic_DNA"/>
</dbReference>
<dbReference type="InterPro" id="IPR013149">
    <property type="entry name" value="ADH-like_C"/>
</dbReference>
<evidence type="ECO:0000313" key="2">
    <source>
        <dbReference type="EMBL" id="KAG7530334.1"/>
    </source>
</evidence>
<keyword evidence="3" id="KW-1185">Reference proteome</keyword>
<dbReference type="InterPro" id="IPR020843">
    <property type="entry name" value="ER"/>
</dbReference>
<dbReference type="SUPFAM" id="SSF51735">
    <property type="entry name" value="NAD(P)-binding Rossmann-fold domains"/>
    <property type="match status" value="1"/>
</dbReference>
<evidence type="ECO:0000259" key="1">
    <source>
        <dbReference type="SMART" id="SM00829"/>
    </source>
</evidence>
<dbReference type="SMART" id="SM00829">
    <property type="entry name" value="PKS_ER"/>
    <property type="match status" value="1"/>
</dbReference>
<gene>
    <name evidence="2" type="ORF">FFLO_05106</name>
</gene>
<dbReference type="GO" id="GO:0016651">
    <property type="term" value="F:oxidoreductase activity, acting on NAD(P)H"/>
    <property type="evidence" value="ECO:0007669"/>
    <property type="project" value="InterPro"/>
</dbReference>
<dbReference type="CDD" id="cd08249">
    <property type="entry name" value="enoyl_reductase_like"/>
    <property type="match status" value="1"/>
</dbReference>
<dbReference type="Pfam" id="PF00107">
    <property type="entry name" value="ADH_zinc_N"/>
    <property type="match status" value="1"/>
</dbReference>
<feature type="domain" description="Enoyl reductase (ER)" evidence="1">
    <location>
        <begin position="18"/>
        <end position="364"/>
    </location>
</feature>
<reference evidence="2" key="1">
    <citation type="submission" date="2020-04" db="EMBL/GenBank/DDBJ databases">
        <title>Analysis of mating type loci in Filobasidium floriforme.</title>
        <authorList>
            <person name="Nowrousian M."/>
        </authorList>
    </citation>
    <scope>NUCLEOTIDE SEQUENCE</scope>
    <source>
        <strain evidence="2">CBS 6242</strain>
    </source>
</reference>
<dbReference type="PANTHER" id="PTHR45348:SF2">
    <property type="entry name" value="ZINC-TYPE ALCOHOL DEHYDROGENASE-LIKE PROTEIN C2E1P3.01"/>
    <property type="match status" value="1"/>
</dbReference>
<accession>A0A8K0JJP2</accession>
<dbReference type="Gene3D" id="3.40.50.720">
    <property type="entry name" value="NAD(P)-binding Rossmann-like Domain"/>
    <property type="match status" value="1"/>
</dbReference>
<protein>
    <recommendedName>
        <fullName evidence="1">Enoyl reductase (ER) domain-containing protein</fullName>
    </recommendedName>
</protein>
<evidence type="ECO:0000313" key="3">
    <source>
        <dbReference type="Proteomes" id="UP000812966"/>
    </source>
</evidence>
<dbReference type="PANTHER" id="PTHR45348">
    <property type="entry name" value="HYPOTHETICAL OXIDOREDUCTASE (EUROFUNG)"/>
    <property type="match status" value="1"/>
</dbReference>
<proteinExistence type="predicted"/>
<name>A0A8K0JJP2_9TREE</name>
<sequence>MTVPIAQRAVLTRLAEPGQETWQFTAAHPVPSPSVDQVLVKTTHIGLNPFDWQSVAYKFGITSDPKVIGRDGAGVVVQVGTQVTRFKEGDRVWFCANSGSNDTGAFQEYSIHDQAELGHTPDNVSDLQAATLGTGLITAGVALFRTLKFDLHDLLKEAEPISKSERPWILIWGGAGITGVYLIQLARLLGFRIICAASPVNHEYVRSLGAEVILDRWTEPRELIEQIRAATGDNVTLAIDNVGSETAILCHQVLEGSTSWRKKHSIDASSNSARLVALAGFPKTTDSASDAVREVELPRISFSTTFYGHSDFSLPLLDTFHRLLREGQIRPARYNVLPGGLTGIQAGLERLKAGKGIGGHKLILSMEEPVTPPVAEPVPVLRVLRKRKTAQVEAEEVVVKRQRVVA</sequence>
<organism evidence="2 3">
    <name type="scientific">Filobasidium floriforme</name>
    <dbReference type="NCBI Taxonomy" id="5210"/>
    <lineage>
        <taxon>Eukaryota</taxon>
        <taxon>Fungi</taxon>
        <taxon>Dikarya</taxon>
        <taxon>Basidiomycota</taxon>
        <taxon>Agaricomycotina</taxon>
        <taxon>Tremellomycetes</taxon>
        <taxon>Filobasidiales</taxon>
        <taxon>Filobasidiaceae</taxon>
        <taxon>Filobasidium</taxon>
    </lineage>
</organism>
<dbReference type="InterPro" id="IPR011032">
    <property type="entry name" value="GroES-like_sf"/>
</dbReference>
<dbReference type="InterPro" id="IPR047122">
    <property type="entry name" value="Trans-enoyl_RdTase-like"/>
</dbReference>
<dbReference type="Gene3D" id="3.90.180.10">
    <property type="entry name" value="Medium-chain alcohol dehydrogenases, catalytic domain"/>
    <property type="match status" value="1"/>
</dbReference>
<dbReference type="AlphaFoldDB" id="A0A8K0JJP2"/>
<comment type="caution">
    <text evidence="2">The sequence shown here is derived from an EMBL/GenBank/DDBJ whole genome shotgun (WGS) entry which is preliminary data.</text>
</comment>
<dbReference type="InterPro" id="IPR036291">
    <property type="entry name" value="NAD(P)-bd_dom_sf"/>
</dbReference>